<evidence type="ECO:0000259" key="2">
    <source>
        <dbReference type="PROSITE" id="PS50966"/>
    </source>
</evidence>
<name>D2W5H6_NAEGR</name>
<dbReference type="PANTHER" id="PTHR31569:SF4">
    <property type="entry name" value="SWIM-TYPE DOMAIN-CONTAINING PROTEIN"/>
    <property type="match status" value="1"/>
</dbReference>
<reference evidence="3 4" key="1">
    <citation type="journal article" date="2010" name="Cell">
        <title>The genome of Naegleria gruberi illuminates early eukaryotic versatility.</title>
        <authorList>
            <person name="Fritz-Laylin L.K."/>
            <person name="Prochnik S.E."/>
            <person name="Ginger M.L."/>
            <person name="Dacks J.B."/>
            <person name="Carpenter M.L."/>
            <person name="Field M.C."/>
            <person name="Kuo A."/>
            <person name="Paredez A."/>
            <person name="Chapman J."/>
            <person name="Pham J."/>
            <person name="Shu S."/>
            <person name="Neupane R."/>
            <person name="Cipriano M."/>
            <person name="Mancuso J."/>
            <person name="Tu H."/>
            <person name="Salamov A."/>
            <person name="Lindquist E."/>
            <person name="Shapiro H."/>
            <person name="Lucas S."/>
            <person name="Grigoriev I.V."/>
            <person name="Cande W.Z."/>
            <person name="Fulton C."/>
            <person name="Rokhsar D.S."/>
            <person name="Dawson S.C."/>
        </authorList>
    </citation>
    <scope>NUCLEOTIDE SEQUENCE [LARGE SCALE GENOMIC DNA]</scope>
    <source>
        <strain evidence="3 4">NEG-M</strain>
    </source>
</reference>
<evidence type="ECO:0000256" key="1">
    <source>
        <dbReference type="PROSITE-ProRule" id="PRU00325"/>
    </source>
</evidence>
<dbReference type="InterPro" id="IPR052579">
    <property type="entry name" value="Zinc_finger_SWIM"/>
</dbReference>
<dbReference type="InterPro" id="IPR007527">
    <property type="entry name" value="Znf_SWIM"/>
</dbReference>
<dbReference type="InParanoid" id="D2W5H6"/>
<dbReference type="AlphaFoldDB" id="D2W5H6"/>
<gene>
    <name evidence="3" type="ORF">NAEGRDRAFT_54800</name>
</gene>
<protein>
    <submittedName>
        <fullName evidence="3">Predicted protein</fullName>
    </submittedName>
</protein>
<dbReference type="GO" id="GO:0008270">
    <property type="term" value="F:zinc ion binding"/>
    <property type="evidence" value="ECO:0007669"/>
    <property type="project" value="UniProtKB-KW"/>
</dbReference>
<dbReference type="KEGG" id="ngr:NAEGRDRAFT_54800"/>
<dbReference type="GeneID" id="8861799"/>
<dbReference type="PANTHER" id="PTHR31569">
    <property type="entry name" value="SWIM-TYPE DOMAIN-CONTAINING PROTEIN"/>
    <property type="match status" value="1"/>
</dbReference>
<evidence type="ECO:0000313" key="3">
    <source>
        <dbReference type="EMBL" id="EFC35675.1"/>
    </source>
</evidence>
<dbReference type="VEuPathDB" id="AmoebaDB:NAEGRDRAFT_54800"/>
<dbReference type="EMBL" id="GG739072">
    <property type="protein sequence ID" value="EFC35675.1"/>
    <property type="molecule type" value="Genomic_DNA"/>
</dbReference>
<feature type="non-terminal residue" evidence="3">
    <location>
        <position position="462"/>
    </location>
</feature>
<keyword evidence="1" id="KW-0863">Zinc-finger</keyword>
<dbReference type="Proteomes" id="UP000006671">
    <property type="component" value="Unassembled WGS sequence"/>
</dbReference>
<keyword evidence="4" id="KW-1185">Reference proteome</keyword>
<evidence type="ECO:0000313" key="4">
    <source>
        <dbReference type="Proteomes" id="UP000006671"/>
    </source>
</evidence>
<accession>D2W5H6</accession>
<feature type="domain" description="SWIM-type" evidence="2">
    <location>
        <begin position="241"/>
        <end position="276"/>
    </location>
</feature>
<keyword evidence="1" id="KW-0862">Zinc</keyword>
<dbReference type="PROSITE" id="PS50966">
    <property type="entry name" value="ZF_SWIM"/>
    <property type="match status" value="1"/>
</dbReference>
<organism evidence="4">
    <name type="scientific">Naegleria gruberi</name>
    <name type="common">Amoeba</name>
    <dbReference type="NCBI Taxonomy" id="5762"/>
    <lineage>
        <taxon>Eukaryota</taxon>
        <taxon>Discoba</taxon>
        <taxon>Heterolobosea</taxon>
        <taxon>Tetramitia</taxon>
        <taxon>Eutetramitia</taxon>
        <taxon>Vahlkampfiidae</taxon>
        <taxon>Naegleria</taxon>
    </lineage>
</organism>
<dbReference type="RefSeq" id="XP_002668419.1">
    <property type="nucleotide sequence ID" value="XM_002668373.1"/>
</dbReference>
<dbReference type="Pfam" id="PF04434">
    <property type="entry name" value="SWIM"/>
    <property type="match status" value="1"/>
</dbReference>
<feature type="non-terminal residue" evidence="3">
    <location>
        <position position="1"/>
    </location>
</feature>
<keyword evidence="1" id="KW-0479">Metal-binding</keyword>
<sequence>DDCGKGQVVAIAVTTGGKQEGVKDVVDITESIFKKADIPFTIHNIGVDACDSSLNEFQERGFSVSICRFHFIKDIQSNLKDKVSDTKVRSELLGLVYRMLISTHDDDYHDCLEALENTDKEGAFYKYFHEQWNKHRHLLTNAGRTSSMSFMNTTNYVESAIKSLQKQIKGTTQKKKSLHVCLLLSILAIRGQVLNVVPTDFNESEKEANQRLAKAREMVKLPIVVGDNNYVVPSESDDDNYLVVVGEQGFFCSCDDFLHTCGRPCKHIYRVILSLPVAQNYLGRSAVELLQGVCIFFNINIELNRTSTIPHFIPKDEPLLLPLAINNKFPRRKKCGRKHKPPIPITNPTTKYDHVHVDDNIEVVPLDENLQCSVDELILSKNELVGIVKNGEEILLHIKIPNRKNVIDLEIFKTKHQETQIRIFWAFIEESLNRCDASYVKKIKTAENETVTGVKLSKDKTK</sequence>
<proteinExistence type="predicted"/>